<protein>
    <recommendedName>
        <fullName evidence="7">Disease resistance N-terminal domain-containing protein</fullName>
    </recommendedName>
</protein>
<dbReference type="GO" id="GO:0005524">
    <property type="term" value="F:ATP binding"/>
    <property type="evidence" value="ECO:0007669"/>
    <property type="project" value="UniProtKB-KW"/>
</dbReference>
<keyword evidence="4" id="KW-0547">Nucleotide-binding</keyword>
<evidence type="ECO:0000256" key="2">
    <source>
        <dbReference type="ARBA" id="ARBA00022614"/>
    </source>
</evidence>
<comment type="similarity">
    <text evidence="1">Belongs to the disease resistance NB-LRR family.</text>
</comment>
<evidence type="ECO:0000256" key="5">
    <source>
        <dbReference type="ARBA" id="ARBA00022821"/>
    </source>
</evidence>
<keyword evidence="6" id="KW-0067">ATP-binding</keyword>
<dbReference type="EMBL" id="JACGWJ010000017">
    <property type="protein sequence ID" value="KAL0356289.1"/>
    <property type="molecule type" value="Genomic_DNA"/>
</dbReference>
<keyword evidence="3" id="KW-0677">Repeat</keyword>
<dbReference type="CDD" id="cd14798">
    <property type="entry name" value="RX-CC_like"/>
    <property type="match status" value="1"/>
</dbReference>
<dbReference type="Pfam" id="PF18052">
    <property type="entry name" value="Rx_N"/>
    <property type="match status" value="1"/>
</dbReference>
<accession>A0AAW2PN20</accession>
<name>A0AAW2PN20_SESRA</name>
<evidence type="ECO:0000313" key="8">
    <source>
        <dbReference type="EMBL" id="KAL0356289.1"/>
    </source>
</evidence>
<reference evidence="8" key="2">
    <citation type="journal article" date="2024" name="Plant">
        <title>Genomic evolution and insights into agronomic trait innovations of Sesamum species.</title>
        <authorList>
            <person name="Miao H."/>
            <person name="Wang L."/>
            <person name="Qu L."/>
            <person name="Liu H."/>
            <person name="Sun Y."/>
            <person name="Le M."/>
            <person name="Wang Q."/>
            <person name="Wei S."/>
            <person name="Zheng Y."/>
            <person name="Lin W."/>
            <person name="Duan Y."/>
            <person name="Cao H."/>
            <person name="Xiong S."/>
            <person name="Wang X."/>
            <person name="Wei L."/>
            <person name="Li C."/>
            <person name="Ma Q."/>
            <person name="Ju M."/>
            <person name="Zhao R."/>
            <person name="Li G."/>
            <person name="Mu C."/>
            <person name="Tian Q."/>
            <person name="Mei H."/>
            <person name="Zhang T."/>
            <person name="Gao T."/>
            <person name="Zhang H."/>
        </authorList>
    </citation>
    <scope>NUCLEOTIDE SEQUENCE</scope>
    <source>
        <strain evidence="8">G02</strain>
    </source>
</reference>
<gene>
    <name evidence="8" type="ORF">Sradi_4075800</name>
</gene>
<dbReference type="InterPro" id="IPR041118">
    <property type="entry name" value="Rx_N"/>
</dbReference>
<evidence type="ECO:0000259" key="7">
    <source>
        <dbReference type="Pfam" id="PF18052"/>
    </source>
</evidence>
<evidence type="ECO:0000256" key="1">
    <source>
        <dbReference type="ARBA" id="ARBA00008894"/>
    </source>
</evidence>
<feature type="domain" description="Disease resistance N-terminal" evidence="7">
    <location>
        <begin position="6"/>
        <end position="93"/>
    </location>
</feature>
<proteinExistence type="inferred from homology"/>
<organism evidence="8">
    <name type="scientific">Sesamum radiatum</name>
    <name type="common">Black benniseed</name>
    <dbReference type="NCBI Taxonomy" id="300843"/>
    <lineage>
        <taxon>Eukaryota</taxon>
        <taxon>Viridiplantae</taxon>
        <taxon>Streptophyta</taxon>
        <taxon>Embryophyta</taxon>
        <taxon>Tracheophyta</taxon>
        <taxon>Spermatophyta</taxon>
        <taxon>Magnoliopsida</taxon>
        <taxon>eudicotyledons</taxon>
        <taxon>Gunneridae</taxon>
        <taxon>Pentapetalae</taxon>
        <taxon>asterids</taxon>
        <taxon>lamiids</taxon>
        <taxon>Lamiales</taxon>
        <taxon>Pedaliaceae</taxon>
        <taxon>Sesamum</taxon>
    </lineage>
</organism>
<evidence type="ECO:0000256" key="4">
    <source>
        <dbReference type="ARBA" id="ARBA00022741"/>
    </source>
</evidence>
<reference evidence="8" key="1">
    <citation type="submission" date="2020-06" db="EMBL/GenBank/DDBJ databases">
        <authorList>
            <person name="Li T."/>
            <person name="Hu X."/>
            <person name="Zhang T."/>
            <person name="Song X."/>
            <person name="Zhang H."/>
            <person name="Dai N."/>
            <person name="Sheng W."/>
            <person name="Hou X."/>
            <person name="Wei L."/>
        </authorList>
    </citation>
    <scope>NUCLEOTIDE SEQUENCE</scope>
    <source>
        <strain evidence="8">G02</strain>
        <tissue evidence="8">Leaf</tissue>
    </source>
</reference>
<dbReference type="GO" id="GO:0006952">
    <property type="term" value="P:defense response"/>
    <property type="evidence" value="ECO:0007669"/>
    <property type="project" value="UniProtKB-KW"/>
</dbReference>
<comment type="caution">
    <text evidence="8">The sequence shown here is derived from an EMBL/GenBank/DDBJ whole genome shotgun (WGS) entry which is preliminary data.</text>
</comment>
<evidence type="ECO:0000256" key="6">
    <source>
        <dbReference type="ARBA" id="ARBA00022840"/>
    </source>
</evidence>
<evidence type="ECO:0000256" key="3">
    <source>
        <dbReference type="ARBA" id="ARBA00022737"/>
    </source>
</evidence>
<keyword evidence="2" id="KW-0433">Leucine-rich repeat</keyword>
<dbReference type="Gene3D" id="1.20.5.4130">
    <property type="match status" value="1"/>
</dbReference>
<sequence>MEDTCVRFLLENLSQLRLHRADLISDVKDQIERLEENLLLFKRFLNEYSIQKREKDGILKEVSEQMREVVYKAEDAVDVYVSQALEGRLKSTSEEFLIRRESFSAASSKRWSQQAQGLKNYTMILIRGRLNFPGGKLKLKLKLKASCYLEMHPTVTVRLLNYKT</sequence>
<dbReference type="InterPro" id="IPR038005">
    <property type="entry name" value="RX-like_CC"/>
</dbReference>
<dbReference type="AlphaFoldDB" id="A0AAW2PN20"/>
<keyword evidence="5" id="KW-0611">Plant defense</keyword>